<accession>A0A8J2JJ57</accession>
<evidence type="ECO:0000313" key="1">
    <source>
        <dbReference type="EMBL" id="CAG7719812.1"/>
    </source>
</evidence>
<comment type="caution">
    <text evidence="1">The sequence shown here is derived from an EMBL/GenBank/DDBJ whole genome shotgun (WGS) entry which is preliminary data.</text>
</comment>
<gene>
    <name evidence="1" type="ORF">AFUS01_LOCUS9118</name>
</gene>
<sequence>MSTARLVRIRVPTL</sequence>
<feature type="non-terminal residue" evidence="1">
    <location>
        <position position="1"/>
    </location>
</feature>
<dbReference type="Proteomes" id="UP000708208">
    <property type="component" value="Unassembled WGS sequence"/>
</dbReference>
<name>A0A8J2JJ57_9HEXA</name>
<evidence type="ECO:0000313" key="2">
    <source>
        <dbReference type="Proteomes" id="UP000708208"/>
    </source>
</evidence>
<protein>
    <submittedName>
        <fullName evidence="1">Uncharacterized protein</fullName>
    </submittedName>
</protein>
<proteinExistence type="predicted"/>
<dbReference type="EMBL" id="CAJVCH010064815">
    <property type="protein sequence ID" value="CAG7719812.1"/>
    <property type="molecule type" value="Genomic_DNA"/>
</dbReference>
<reference evidence="1" key="1">
    <citation type="submission" date="2021-06" db="EMBL/GenBank/DDBJ databases">
        <authorList>
            <person name="Hodson N. C."/>
            <person name="Mongue J. A."/>
            <person name="Jaron S. K."/>
        </authorList>
    </citation>
    <scope>NUCLEOTIDE SEQUENCE</scope>
</reference>
<organism evidence="1 2">
    <name type="scientific">Allacma fusca</name>
    <dbReference type="NCBI Taxonomy" id="39272"/>
    <lineage>
        <taxon>Eukaryota</taxon>
        <taxon>Metazoa</taxon>
        <taxon>Ecdysozoa</taxon>
        <taxon>Arthropoda</taxon>
        <taxon>Hexapoda</taxon>
        <taxon>Collembola</taxon>
        <taxon>Symphypleona</taxon>
        <taxon>Sminthuridae</taxon>
        <taxon>Allacma</taxon>
    </lineage>
</organism>
<keyword evidence="2" id="KW-1185">Reference proteome</keyword>